<dbReference type="Proteomes" id="UP000018467">
    <property type="component" value="Unassembled WGS sequence"/>
</dbReference>
<sequence>MVCTLDTLWDLLDSGFGRPSPRHGLNLLYWFANQSPRTRVYGFRLYHNNEGLLPVTNQLYFEVGNLNHEEAEDLPDYVRRDYNSDPYYSNADRIIFCITRFSVNSVYVTSHRDKWTFNPNQTFCISPQLIRTIRIGRILDKMSNEHIYLTSSKWDLVMSNQQ</sequence>
<dbReference type="GeneTree" id="ENSGT00730000111690"/>
<dbReference type="Bgee" id="ENSAMXG00000032881">
    <property type="expression patterns" value="Expressed in olfactory epithelium"/>
</dbReference>
<dbReference type="PANTHER" id="PTHR38706">
    <property type="entry name" value="SI:CH211-198C19.1-RELATED"/>
    <property type="match status" value="1"/>
</dbReference>
<dbReference type="STRING" id="7994.ENSAMXP00000051453"/>
<dbReference type="Ensembl" id="ENSAMXT00000041596.1">
    <property type="protein sequence ID" value="ENSAMXP00000051453.1"/>
    <property type="gene ID" value="ENSAMXG00000032881.1"/>
</dbReference>
<proteinExistence type="predicted"/>
<protein>
    <submittedName>
        <fullName evidence="1">Uncharacterized protein</fullName>
    </submittedName>
</protein>
<evidence type="ECO:0000313" key="1">
    <source>
        <dbReference type="Ensembl" id="ENSAMXP00000051453.1"/>
    </source>
</evidence>
<reference evidence="2" key="2">
    <citation type="journal article" date="2014" name="Nat. Commun.">
        <title>The cavefish genome reveals candidate genes for eye loss.</title>
        <authorList>
            <person name="McGaugh S.E."/>
            <person name="Gross J.B."/>
            <person name="Aken B."/>
            <person name="Blin M."/>
            <person name="Borowsky R."/>
            <person name="Chalopin D."/>
            <person name="Hinaux H."/>
            <person name="Jeffery W.R."/>
            <person name="Keene A."/>
            <person name="Ma L."/>
            <person name="Minx P."/>
            <person name="Murphy D."/>
            <person name="O'Quin K.E."/>
            <person name="Retaux S."/>
            <person name="Rohner N."/>
            <person name="Searle S.M."/>
            <person name="Stahl B.A."/>
            <person name="Tabin C."/>
            <person name="Volff J.N."/>
            <person name="Yoshizawa M."/>
            <person name="Warren W.C."/>
        </authorList>
    </citation>
    <scope>NUCLEOTIDE SEQUENCE [LARGE SCALE GENOMIC DNA]</scope>
    <source>
        <strain evidence="2">female</strain>
    </source>
</reference>
<reference evidence="1" key="3">
    <citation type="submission" date="2025-08" db="UniProtKB">
        <authorList>
            <consortium name="Ensembl"/>
        </authorList>
    </citation>
    <scope>IDENTIFICATION</scope>
</reference>
<dbReference type="AlphaFoldDB" id="A0A3B1KAI5"/>
<dbReference type="InParanoid" id="A0A3B1KAI5"/>
<reference evidence="2" key="1">
    <citation type="submission" date="2013-03" db="EMBL/GenBank/DDBJ databases">
        <authorList>
            <person name="Jeffery W."/>
            <person name="Warren W."/>
            <person name="Wilson R.K."/>
        </authorList>
    </citation>
    <scope>NUCLEOTIDE SEQUENCE</scope>
    <source>
        <strain evidence="2">female</strain>
    </source>
</reference>
<accession>A0A3B1KAI5</accession>
<organism evidence="1 2">
    <name type="scientific">Astyanax mexicanus</name>
    <name type="common">Blind cave fish</name>
    <name type="synonym">Astyanax fasciatus mexicanus</name>
    <dbReference type="NCBI Taxonomy" id="7994"/>
    <lineage>
        <taxon>Eukaryota</taxon>
        <taxon>Metazoa</taxon>
        <taxon>Chordata</taxon>
        <taxon>Craniata</taxon>
        <taxon>Vertebrata</taxon>
        <taxon>Euteleostomi</taxon>
        <taxon>Actinopterygii</taxon>
        <taxon>Neopterygii</taxon>
        <taxon>Teleostei</taxon>
        <taxon>Ostariophysi</taxon>
        <taxon>Characiformes</taxon>
        <taxon>Characoidei</taxon>
        <taxon>Acestrorhamphidae</taxon>
        <taxon>Acestrorhamphinae</taxon>
        <taxon>Astyanax</taxon>
    </lineage>
</organism>
<evidence type="ECO:0000313" key="2">
    <source>
        <dbReference type="Proteomes" id="UP000018467"/>
    </source>
</evidence>
<reference evidence="1" key="4">
    <citation type="submission" date="2025-09" db="UniProtKB">
        <authorList>
            <consortium name="Ensembl"/>
        </authorList>
    </citation>
    <scope>IDENTIFICATION</scope>
</reference>
<keyword evidence="2" id="KW-1185">Reference proteome</keyword>
<dbReference type="PANTHER" id="PTHR38706:SF2">
    <property type="match status" value="1"/>
</dbReference>
<name>A0A3B1KAI5_ASTMX</name>